<accession>A0A5B7FAT1</accession>
<evidence type="ECO:0000313" key="2">
    <source>
        <dbReference type="Proteomes" id="UP000324222"/>
    </source>
</evidence>
<proteinExistence type="predicted"/>
<dbReference type="EMBL" id="VSRR010006419">
    <property type="protein sequence ID" value="MPC44750.1"/>
    <property type="molecule type" value="Genomic_DNA"/>
</dbReference>
<sequence>MGGTSTHRDIQVILQDVLKAENNDNWLKLITNVYDIYKDPKIFWEKVKTITGNNTPQPHYLINNSNVRKYTNEDKENIHREYWIEVFNNDNEEEDGNEENTELNNYENTWKIKTNLTKFTPIHLGAKKTTPLNINEEIIEFKNNGKCLGHKMTSTGYYKHIE</sequence>
<name>A0A5B7FAT1_PORTR</name>
<dbReference type="AlphaFoldDB" id="A0A5B7FAT1"/>
<keyword evidence="2" id="KW-1185">Reference proteome</keyword>
<gene>
    <name evidence="1" type="ORF">E2C01_038429</name>
</gene>
<comment type="caution">
    <text evidence="1">The sequence shown here is derived from an EMBL/GenBank/DDBJ whole genome shotgun (WGS) entry which is preliminary data.</text>
</comment>
<reference evidence="1 2" key="1">
    <citation type="submission" date="2019-05" db="EMBL/GenBank/DDBJ databases">
        <title>Another draft genome of Portunus trituberculatus and its Hox gene families provides insights of decapod evolution.</title>
        <authorList>
            <person name="Jeong J.-H."/>
            <person name="Song I."/>
            <person name="Kim S."/>
            <person name="Choi T."/>
            <person name="Kim D."/>
            <person name="Ryu S."/>
            <person name="Kim W."/>
        </authorList>
    </citation>
    <scope>NUCLEOTIDE SEQUENCE [LARGE SCALE GENOMIC DNA]</scope>
    <source>
        <tissue evidence="1">Muscle</tissue>
    </source>
</reference>
<evidence type="ECO:0000313" key="1">
    <source>
        <dbReference type="EMBL" id="MPC44750.1"/>
    </source>
</evidence>
<organism evidence="1 2">
    <name type="scientific">Portunus trituberculatus</name>
    <name type="common">Swimming crab</name>
    <name type="synonym">Neptunus trituberculatus</name>
    <dbReference type="NCBI Taxonomy" id="210409"/>
    <lineage>
        <taxon>Eukaryota</taxon>
        <taxon>Metazoa</taxon>
        <taxon>Ecdysozoa</taxon>
        <taxon>Arthropoda</taxon>
        <taxon>Crustacea</taxon>
        <taxon>Multicrustacea</taxon>
        <taxon>Malacostraca</taxon>
        <taxon>Eumalacostraca</taxon>
        <taxon>Eucarida</taxon>
        <taxon>Decapoda</taxon>
        <taxon>Pleocyemata</taxon>
        <taxon>Brachyura</taxon>
        <taxon>Eubrachyura</taxon>
        <taxon>Portunoidea</taxon>
        <taxon>Portunidae</taxon>
        <taxon>Portuninae</taxon>
        <taxon>Portunus</taxon>
    </lineage>
</organism>
<dbReference type="Proteomes" id="UP000324222">
    <property type="component" value="Unassembled WGS sequence"/>
</dbReference>
<protein>
    <submittedName>
        <fullName evidence="1">Uncharacterized protein</fullName>
    </submittedName>
</protein>